<dbReference type="EMBL" id="GGEC01009200">
    <property type="protein sequence ID" value="MBW89683.1"/>
    <property type="molecule type" value="Transcribed_RNA"/>
</dbReference>
<proteinExistence type="predicted"/>
<name>A0A2P2J887_RHIMU</name>
<organism evidence="1">
    <name type="scientific">Rhizophora mucronata</name>
    <name type="common">Asiatic mangrove</name>
    <dbReference type="NCBI Taxonomy" id="61149"/>
    <lineage>
        <taxon>Eukaryota</taxon>
        <taxon>Viridiplantae</taxon>
        <taxon>Streptophyta</taxon>
        <taxon>Embryophyta</taxon>
        <taxon>Tracheophyta</taxon>
        <taxon>Spermatophyta</taxon>
        <taxon>Magnoliopsida</taxon>
        <taxon>eudicotyledons</taxon>
        <taxon>Gunneridae</taxon>
        <taxon>Pentapetalae</taxon>
        <taxon>rosids</taxon>
        <taxon>fabids</taxon>
        <taxon>Malpighiales</taxon>
        <taxon>Rhizophoraceae</taxon>
        <taxon>Rhizophora</taxon>
    </lineage>
</organism>
<accession>A0A2P2J887</accession>
<dbReference type="AlphaFoldDB" id="A0A2P2J887"/>
<evidence type="ECO:0000313" key="1">
    <source>
        <dbReference type="EMBL" id="MBW89683.1"/>
    </source>
</evidence>
<reference evidence="1" key="1">
    <citation type="submission" date="2018-02" db="EMBL/GenBank/DDBJ databases">
        <title>Rhizophora mucronata_Transcriptome.</title>
        <authorList>
            <person name="Meera S.P."/>
            <person name="Sreeshan A."/>
            <person name="Augustine A."/>
        </authorList>
    </citation>
    <scope>NUCLEOTIDE SEQUENCE</scope>
    <source>
        <tissue evidence="1">Leaf</tissue>
    </source>
</reference>
<sequence>MPPLPEKNIQALHSTRGPEALNPDPFLLLQSNRKSSVLAIIFHSNVARKLLETNKGLPRKSFDPVKMRHRRVHPNRNPQLNHKRSHCYGFRCLRAHDSSSKKKRRLVQSALGVGEKNGRFKLLLGGKHGGEVGPIKKK</sequence>
<protein>
    <submittedName>
        <fullName evidence="1">Uncharacterized protein</fullName>
    </submittedName>
</protein>